<evidence type="ECO:0000256" key="1">
    <source>
        <dbReference type="SAM" id="MobiDB-lite"/>
    </source>
</evidence>
<organism evidence="2 3">
    <name type="scientific">Fusarium oxysporum NRRL 32931</name>
    <dbReference type="NCBI Taxonomy" id="660029"/>
    <lineage>
        <taxon>Eukaryota</taxon>
        <taxon>Fungi</taxon>
        <taxon>Dikarya</taxon>
        <taxon>Ascomycota</taxon>
        <taxon>Pezizomycotina</taxon>
        <taxon>Sordariomycetes</taxon>
        <taxon>Hypocreomycetidae</taxon>
        <taxon>Hypocreales</taxon>
        <taxon>Nectriaceae</taxon>
        <taxon>Fusarium</taxon>
        <taxon>Fusarium oxysporum species complex</taxon>
    </lineage>
</organism>
<accession>W9HSJ5</accession>
<feature type="compositionally biased region" description="Basic and acidic residues" evidence="1">
    <location>
        <begin position="15"/>
        <end position="25"/>
    </location>
</feature>
<evidence type="ECO:0000313" key="2">
    <source>
        <dbReference type="EMBL" id="EWY85282.1"/>
    </source>
</evidence>
<dbReference type="Proteomes" id="UP000030753">
    <property type="component" value="Unassembled WGS sequence"/>
</dbReference>
<protein>
    <submittedName>
        <fullName evidence="2">Uncharacterized protein</fullName>
    </submittedName>
</protein>
<reference evidence="2 3" key="1">
    <citation type="submission" date="2011-06" db="EMBL/GenBank/DDBJ databases">
        <title>The Genome Sequence of Fusarium oxysporum FOSC 3-a.</title>
        <authorList>
            <consortium name="The Broad Institute Genome Sequencing Platform"/>
            <person name="Ma L.-J."/>
            <person name="Gale L.R."/>
            <person name="Schwartz D.C."/>
            <person name="Zhou S."/>
            <person name="Corby-Kistler H."/>
            <person name="Young S.K."/>
            <person name="Zeng Q."/>
            <person name="Gargeya S."/>
            <person name="Fitzgerald M."/>
            <person name="Haas B."/>
            <person name="Abouelleil A."/>
            <person name="Alvarado L."/>
            <person name="Arachchi H.M."/>
            <person name="Berlin A."/>
            <person name="Brown A."/>
            <person name="Chapman S.B."/>
            <person name="Chen Z."/>
            <person name="Dunbar C."/>
            <person name="Freedman E."/>
            <person name="Gearin G."/>
            <person name="Gellesch M."/>
            <person name="Goldberg J."/>
            <person name="Griggs A."/>
            <person name="Gujja S."/>
            <person name="Heiman D."/>
            <person name="Howarth C."/>
            <person name="Larson L."/>
            <person name="Lui A."/>
            <person name="MacDonald P.J.P."/>
            <person name="Mehta T."/>
            <person name="Montmayeur A."/>
            <person name="Murphy C."/>
            <person name="Neiman D."/>
            <person name="Pearson M."/>
            <person name="Priest M."/>
            <person name="Roberts A."/>
            <person name="Saif S."/>
            <person name="Shea T."/>
            <person name="Shenoy N."/>
            <person name="Sisk P."/>
            <person name="Stolte C."/>
            <person name="Sykes S."/>
            <person name="Wortman J."/>
            <person name="Nusbaum C."/>
            <person name="Birren B."/>
        </authorList>
    </citation>
    <scope>NUCLEOTIDE SEQUENCE [LARGE SCALE GENOMIC DNA]</scope>
    <source>
        <strain evidence="3">FOSC 3-a</strain>
    </source>
</reference>
<dbReference type="EMBL" id="JH717846">
    <property type="protein sequence ID" value="EWY85282.1"/>
    <property type="molecule type" value="Genomic_DNA"/>
</dbReference>
<dbReference type="HOGENOM" id="CLU_3032455_0_0_1"/>
<evidence type="ECO:0000313" key="3">
    <source>
        <dbReference type="Proteomes" id="UP000030753"/>
    </source>
</evidence>
<feature type="region of interest" description="Disordered" evidence="1">
    <location>
        <begin position="1"/>
        <end position="55"/>
    </location>
</feature>
<sequence>MASISAYQHTIPEVESERKNDHGDSYNKVNWTTATAPNHSAHRSQKPSKRILGLN</sequence>
<feature type="compositionally biased region" description="Polar residues" evidence="1">
    <location>
        <begin position="27"/>
        <end position="38"/>
    </location>
</feature>
<dbReference type="AlphaFoldDB" id="W9HSJ5"/>
<proteinExistence type="predicted"/>
<name>W9HSJ5_FUSOX</name>
<feature type="compositionally biased region" description="Basic residues" evidence="1">
    <location>
        <begin position="40"/>
        <end position="49"/>
    </location>
</feature>
<gene>
    <name evidence="2" type="ORF">FOYG_12508</name>
</gene>